<proteinExistence type="predicted"/>
<dbReference type="AlphaFoldDB" id="A0A6C7EGH6"/>
<dbReference type="InterPro" id="IPR050570">
    <property type="entry name" value="Cell_wall_metabolism_enzyme"/>
</dbReference>
<dbReference type="OrthoDB" id="1099523at2"/>
<dbReference type="EMBL" id="AP012057">
    <property type="protein sequence ID" value="BAN04085.1"/>
    <property type="molecule type" value="Genomic_DNA"/>
</dbReference>
<dbReference type="CDD" id="cd12797">
    <property type="entry name" value="M23_peptidase"/>
    <property type="match status" value="1"/>
</dbReference>
<dbReference type="GO" id="GO:0004222">
    <property type="term" value="F:metalloendopeptidase activity"/>
    <property type="evidence" value="ECO:0007669"/>
    <property type="project" value="TreeGrafter"/>
</dbReference>
<dbReference type="InterPro" id="IPR006311">
    <property type="entry name" value="TAT_signal"/>
</dbReference>
<dbReference type="Proteomes" id="UP000011863">
    <property type="component" value="Chromosome"/>
</dbReference>
<dbReference type="InterPro" id="IPR011055">
    <property type="entry name" value="Dup_hybrid_motif"/>
</dbReference>
<feature type="domain" description="M23ase beta-sheet core" evidence="2">
    <location>
        <begin position="120"/>
        <end position="216"/>
    </location>
</feature>
<evidence type="ECO:0000313" key="3">
    <source>
        <dbReference type="EMBL" id="BAN04085.1"/>
    </source>
</evidence>
<dbReference type="PANTHER" id="PTHR21666">
    <property type="entry name" value="PEPTIDASE-RELATED"/>
    <property type="match status" value="1"/>
</dbReference>
<protein>
    <submittedName>
        <fullName evidence="3">Putative metalloendopeptidase</fullName>
        <ecNumber evidence="3">3.4.24.-</ecNumber>
    </submittedName>
</protein>
<dbReference type="InterPro" id="IPR016047">
    <property type="entry name" value="M23ase_b-sheet_dom"/>
</dbReference>
<accession>A0A6C7EGH6</accession>
<dbReference type="EC" id="3.4.24.-" evidence="3"/>
<evidence type="ECO:0000256" key="1">
    <source>
        <dbReference type="ARBA" id="ARBA00022729"/>
    </source>
</evidence>
<reference evidence="3 4" key="1">
    <citation type="journal article" date="2013" name="Int. J. Syst. Evol. Microbiol.">
        <title>Ilumatobacter nonamiense sp. nov. and Ilumatobacter coccineum sp. nov., isolated from seashore sand.</title>
        <authorList>
            <person name="Matsumoto A."/>
            <person name="Kasai H."/>
            <person name="Matsuo Y."/>
            <person name="Shizuri Y."/>
            <person name="Ichikawa N."/>
            <person name="Fujita N."/>
            <person name="Omura S."/>
            <person name="Takahashi Y."/>
        </authorList>
    </citation>
    <scope>NUCLEOTIDE SEQUENCE [LARGE SCALE GENOMIC DNA]</scope>
    <source>
        <strain evidence="4">NBRC 103263 / KCTC 29153 / YM16-304</strain>
    </source>
</reference>
<dbReference type="PROSITE" id="PS51318">
    <property type="entry name" value="TAT"/>
    <property type="match status" value="1"/>
</dbReference>
<keyword evidence="3" id="KW-0378">Hydrolase</keyword>
<evidence type="ECO:0000259" key="2">
    <source>
        <dbReference type="Pfam" id="PF01551"/>
    </source>
</evidence>
<keyword evidence="1" id="KW-0732">Signal</keyword>
<dbReference type="RefSeq" id="WP_015443332.1">
    <property type="nucleotide sequence ID" value="NC_020520.1"/>
</dbReference>
<keyword evidence="4" id="KW-1185">Reference proteome</keyword>
<sequence>MSHQIHDPNCACMAADDEPARPAGRLSRRSLFSAAAVGAGALALSRLGSVSALGPAGLDEPGAALLPAQRLTPPTTLPNTYPFEPPAVDEILFPIVVGEGDTCGVLNNFGDTRGRPYPYYHQACDIMADEGLPLRAVVDGELTKRYEGGFYGWTLYDEVTDIVYKYFHNTPDANGFVVGDRVKQGDIIGFVGDTGTSPGNFHLHFEYRPGNIPADPYDLFQRAEHVQFW</sequence>
<dbReference type="Gene3D" id="2.70.70.10">
    <property type="entry name" value="Glucose Permease (Domain IIA)"/>
    <property type="match status" value="1"/>
</dbReference>
<dbReference type="Pfam" id="PF01551">
    <property type="entry name" value="Peptidase_M23"/>
    <property type="match status" value="1"/>
</dbReference>
<evidence type="ECO:0000313" key="4">
    <source>
        <dbReference type="Proteomes" id="UP000011863"/>
    </source>
</evidence>
<name>A0A6C7EGH6_ILUCY</name>
<dbReference type="KEGG" id="aym:YM304_37710"/>
<dbReference type="PANTHER" id="PTHR21666:SF289">
    <property type="entry name" value="L-ALA--D-GLU ENDOPEPTIDASE"/>
    <property type="match status" value="1"/>
</dbReference>
<organism evidence="3 4">
    <name type="scientific">Ilumatobacter coccineus (strain NBRC 103263 / KCTC 29153 / YM16-304)</name>
    <dbReference type="NCBI Taxonomy" id="1313172"/>
    <lineage>
        <taxon>Bacteria</taxon>
        <taxon>Bacillati</taxon>
        <taxon>Actinomycetota</taxon>
        <taxon>Acidimicrobiia</taxon>
        <taxon>Acidimicrobiales</taxon>
        <taxon>Ilumatobacteraceae</taxon>
        <taxon>Ilumatobacter</taxon>
    </lineage>
</organism>
<gene>
    <name evidence="3" type="ORF">YM304_37710</name>
</gene>
<dbReference type="SUPFAM" id="SSF51261">
    <property type="entry name" value="Duplicated hybrid motif"/>
    <property type="match status" value="1"/>
</dbReference>